<dbReference type="EMBL" id="FOLQ01000061">
    <property type="protein sequence ID" value="SFF38754.1"/>
    <property type="molecule type" value="Genomic_DNA"/>
</dbReference>
<organism evidence="2 3">
    <name type="scientific">Spirosoma endophyticum</name>
    <dbReference type="NCBI Taxonomy" id="662367"/>
    <lineage>
        <taxon>Bacteria</taxon>
        <taxon>Pseudomonadati</taxon>
        <taxon>Bacteroidota</taxon>
        <taxon>Cytophagia</taxon>
        <taxon>Cytophagales</taxon>
        <taxon>Cytophagaceae</taxon>
        <taxon>Spirosoma</taxon>
    </lineage>
</organism>
<sequence length="154" mass="17218">MRPSVFISLLLAYSLNALSINHSMAQSSTKRARPDYNPVIIIDGKPLADYKSTIPPSTKKLTVKGQLTDRSRQDYPELNSTVIIDKAVISIIRANRIVASINWKDSQSSSIDLSERAQTGDRFVIQFVDVSTQTKDGIINNLPNTEKLYQIPIR</sequence>
<feature type="chain" id="PRO_5011441272" evidence="1">
    <location>
        <begin position="26"/>
        <end position="154"/>
    </location>
</feature>
<gene>
    <name evidence="2" type="ORF">SAMN05216167_1614</name>
</gene>
<dbReference type="STRING" id="662367.SAMN05216167_1614"/>
<reference evidence="2 3" key="1">
    <citation type="submission" date="2016-10" db="EMBL/GenBank/DDBJ databases">
        <authorList>
            <person name="de Groot N.N."/>
        </authorList>
    </citation>
    <scope>NUCLEOTIDE SEQUENCE [LARGE SCALE GENOMIC DNA]</scope>
    <source>
        <strain evidence="2 3">DSM 26130</strain>
    </source>
</reference>
<evidence type="ECO:0000313" key="2">
    <source>
        <dbReference type="EMBL" id="SFF38754.1"/>
    </source>
</evidence>
<keyword evidence="3" id="KW-1185">Reference proteome</keyword>
<dbReference type="Proteomes" id="UP000198598">
    <property type="component" value="Unassembled WGS sequence"/>
</dbReference>
<evidence type="ECO:0000256" key="1">
    <source>
        <dbReference type="SAM" id="SignalP"/>
    </source>
</evidence>
<proteinExistence type="predicted"/>
<keyword evidence="1" id="KW-0732">Signal</keyword>
<feature type="signal peptide" evidence="1">
    <location>
        <begin position="1"/>
        <end position="25"/>
    </location>
</feature>
<name>A0A1I2I941_9BACT</name>
<dbReference type="AlphaFoldDB" id="A0A1I2I941"/>
<accession>A0A1I2I941</accession>
<evidence type="ECO:0000313" key="3">
    <source>
        <dbReference type="Proteomes" id="UP000198598"/>
    </source>
</evidence>
<protein>
    <submittedName>
        <fullName evidence="2">Uncharacterized protein</fullName>
    </submittedName>
</protein>